<gene>
    <name evidence="2" type="ORF">A3D65_05095</name>
</gene>
<dbReference type="EMBL" id="MHLL01000032">
    <property type="protein sequence ID" value="OGZ08596.1"/>
    <property type="molecule type" value="Genomic_DNA"/>
</dbReference>
<name>A0A1G2D4M9_9BACT</name>
<sequence>MRTIALLICLSASLLVSCSSPKEPENTNPLHESLVLEDSYFDIGDMADPLSVGLPLDGTITPMHPLLKNGEGIMLRATVNKKEGITPPCTEQTPCTLHWTISVNGEERLGYISVGFQIETGKAHFTIGPMILMGEKPGSKVLLVFLVKQEESVFLLRKVPLTIE</sequence>
<dbReference type="AlphaFoldDB" id="A0A1G2D4M9"/>
<reference evidence="2 3" key="1">
    <citation type="journal article" date="2016" name="Nat. Commun.">
        <title>Thousands of microbial genomes shed light on interconnected biogeochemical processes in an aquifer system.</title>
        <authorList>
            <person name="Anantharaman K."/>
            <person name="Brown C.T."/>
            <person name="Hug L.A."/>
            <person name="Sharon I."/>
            <person name="Castelle C.J."/>
            <person name="Probst A.J."/>
            <person name="Thomas B.C."/>
            <person name="Singh A."/>
            <person name="Wilkins M.J."/>
            <person name="Karaoz U."/>
            <person name="Brodie E.L."/>
            <person name="Williams K.H."/>
            <person name="Hubbard S.S."/>
            <person name="Banfield J.F."/>
        </authorList>
    </citation>
    <scope>NUCLEOTIDE SEQUENCE [LARGE SCALE GENOMIC DNA]</scope>
</reference>
<protein>
    <recommendedName>
        <fullName evidence="4">Bacterial spore germination immunoglobulin-like domain-containing protein</fullName>
    </recommendedName>
</protein>
<evidence type="ECO:0000313" key="2">
    <source>
        <dbReference type="EMBL" id="OGZ08596.1"/>
    </source>
</evidence>
<evidence type="ECO:0000256" key="1">
    <source>
        <dbReference type="SAM" id="SignalP"/>
    </source>
</evidence>
<proteinExistence type="predicted"/>
<feature type="signal peptide" evidence="1">
    <location>
        <begin position="1"/>
        <end position="22"/>
    </location>
</feature>
<evidence type="ECO:0008006" key="4">
    <source>
        <dbReference type="Google" id="ProtNLM"/>
    </source>
</evidence>
<feature type="chain" id="PRO_5009582464" description="Bacterial spore germination immunoglobulin-like domain-containing protein" evidence="1">
    <location>
        <begin position="23"/>
        <end position="164"/>
    </location>
</feature>
<dbReference type="PROSITE" id="PS51257">
    <property type="entry name" value="PROKAR_LIPOPROTEIN"/>
    <property type="match status" value="1"/>
</dbReference>
<comment type="caution">
    <text evidence="2">The sequence shown here is derived from an EMBL/GenBank/DDBJ whole genome shotgun (WGS) entry which is preliminary data.</text>
</comment>
<keyword evidence="1" id="KW-0732">Signal</keyword>
<dbReference type="Proteomes" id="UP000177996">
    <property type="component" value="Unassembled WGS sequence"/>
</dbReference>
<organism evidence="2 3">
    <name type="scientific">Candidatus Lloydbacteria bacterium RIFCSPHIGHO2_02_FULL_50_13</name>
    <dbReference type="NCBI Taxonomy" id="1798661"/>
    <lineage>
        <taxon>Bacteria</taxon>
        <taxon>Candidatus Lloydiibacteriota</taxon>
    </lineage>
</organism>
<evidence type="ECO:0000313" key="3">
    <source>
        <dbReference type="Proteomes" id="UP000177996"/>
    </source>
</evidence>
<accession>A0A1G2D4M9</accession>